<dbReference type="InterPro" id="IPR037079">
    <property type="entry name" value="AF2212/PG0164-like_sf"/>
</dbReference>
<evidence type="ECO:0000313" key="1">
    <source>
        <dbReference type="EMBL" id="SIS74721.1"/>
    </source>
</evidence>
<dbReference type="Pfam" id="PF13376">
    <property type="entry name" value="OmdA"/>
    <property type="match status" value="1"/>
</dbReference>
<keyword evidence="2" id="KW-1185">Reference proteome</keyword>
<gene>
    <name evidence="1" type="ORF">SAMN05421789_105212</name>
</gene>
<dbReference type="Pfam" id="PF08922">
    <property type="entry name" value="DUF1905"/>
    <property type="match status" value="1"/>
</dbReference>
<dbReference type="RefSeq" id="WP_076386834.1">
    <property type="nucleotide sequence ID" value="NZ_FTOI01000005.1"/>
</dbReference>
<dbReference type="Gene3D" id="2.40.30.100">
    <property type="entry name" value="AF2212/PG0164-like"/>
    <property type="match status" value="1"/>
</dbReference>
<evidence type="ECO:0008006" key="3">
    <source>
        <dbReference type="Google" id="ProtNLM"/>
    </source>
</evidence>
<dbReference type="EMBL" id="FTOI01000005">
    <property type="protein sequence ID" value="SIS74721.1"/>
    <property type="molecule type" value="Genomic_DNA"/>
</dbReference>
<dbReference type="Proteomes" id="UP000185839">
    <property type="component" value="Unassembled WGS sequence"/>
</dbReference>
<name>A0A1N7LLW5_9FLAO</name>
<sequence length="158" mass="18481">MTQDHIAFCGKIVQNGNINAAYIEFPFSTEEVYGKKGQVKIKVLFDNQIEYRGTLAKMKSNCHILGVTQEIRTKLGKSFGDEVWVKIWEDKEERIVEIPEDVQMVFNENVQAKEMFEAMSYTHRKEYIRWIVEAKKTETRENRKVKMIEMILAGKKGI</sequence>
<protein>
    <recommendedName>
        <fullName evidence="3">DUF1905 domain-containing protein</fullName>
    </recommendedName>
</protein>
<evidence type="ECO:0000313" key="2">
    <source>
        <dbReference type="Proteomes" id="UP000185839"/>
    </source>
</evidence>
<dbReference type="AlphaFoldDB" id="A0A1N7LLW5"/>
<organism evidence="1 2">
    <name type="scientific">Kaistella chaponensis</name>
    <dbReference type="NCBI Taxonomy" id="713588"/>
    <lineage>
        <taxon>Bacteria</taxon>
        <taxon>Pseudomonadati</taxon>
        <taxon>Bacteroidota</taxon>
        <taxon>Flavobacteriia</taxon>
        <taxon>Flavobacteriales</taxon>
        <taxon>Weeksellaceae</taxon>
        <taxon>Chryseobacterium group</taxon>
        <taxon>Kaistella</taxon>
    </lineage>
</organism>
<dbReference type="SUPFAM" id="SSF141694">
    <property type="entry name" value="AF2212/PG0164-like"/>
    <property type="match status" value="1"/>
</dbReference>
<dbReference type="STRING" id="713588.SAMN05421789_105212"/>
<proteinExistence type="predicted"/>
<accession>A0A1N7LLW5</accession>
<reference evidence="2" key="1">
    <citation type="submission" date="2017-01" db="EMBL/GenBank/DDBJ databases">
        <authorList>
            <person name="Varghese N."/>
            <person name="Submissions S."/>
        </authorList>
    </citation>
    <scope>NUCLEOTIDE SEQUENCE [LARGE SCALE GENOMIC DNA]</scope>
    <source>
        <strain evidence="2">DSM 23145</strain>
    </source>
</reference>
<dbReference type="OrthoDB" id="9800461at2"/>
<dbReference type="InterPro" id="IPR015018">
    <property type="entry name" value="DUF1905"/>
</dbReference>